<dbReference type="Gene3D" id="2.160.10.10">
    <property type="entry name" value="Hexapeptide repeat proteins"/>
    <property type="match status" value="1"/>
</dbReference>
<sequence length="197" mass="21671">MIESKKEMKQWIELERKIWIKRNYPSGVKKKVFRKELLFQSVLRHAEYYSNVKGASKIIGIYWKILFKIMSSRHNVMIPLNVFGKGLLIAHLQNIVVSSNSTVGRNCCLFHGTTIGISLGKDDNGKCPVIGDGVTICAGAGVFGDIQIADDVMIASNAVVVKNIETCGAVVGGVPAKIIGMNSGWNMNQFVKGIEEE</sequence>
<dbReference type="EMBL" id="QSIS01000031">
    <property type="protein sequence ID" value="RHD04227.1"/>
    <property type="molecule type" value="Genomic_DNA"/>
</dbReference>
<evidence type="ECO:0000313" key="2">
    <source>
        <dbReference type="EMBL" id="RHD04227.1"/>
    </source>
</evidence>
<dbReference type="SUPFAM" id="SSF51161">
    <property type="entry name" value="Trimeric LpxA-like enzymes"/>
    <property type="match status" value="1"/>
</dbReference>
<name>A0A414D4Y7_9FIRM</name>
<gene>
    <name evidence="2" type="ORF">DW811_14435</name>
    <name evidence="1" type="ORF">GKE48_11860</name>
</gene>
<dbReference type="AlphaFoldDB" id="A0A414D4Y7"/>
<reference evidence="1 4" key="2">
    <citation type="journal article" date="2019" name="Nat. Med.">
        <title>A library of human gut bacterial isolates paired with longitudinal multiomics data enables mechanistic microbiome research.</title>
        <authorList>
            <person name="Poyet M."/>
            <person name="Groussin M."/>
            <person name="Gibbons S.M."/>
            <person name="Avila-Pacheco J."/>
            <person name="Jiang X."/>
            <person name="Kearney S.M."/>
            <person name="Perrotta A.R."/>
            <person name="Berdy B."/>
            <person name="Zhao S."/>
            <person name="Lieberman T.D."/>
            <person name="Swanson P.K."/>
            <person name="Smith M."/>
            <person name="Roesemann S."/>
            <person name="Alexander J.E."/>
            <person name="Rich S.A."/>
            <person name="Livny J."/>
            <person name="Vlamakis H."/>
            <person name="Clish C."/>
            <person name="Bullock K."/>
            <person name="Deik A."/>
            <person name="Scott J."/>
            <person name="Pierce K.A."/>
            <person name="Xavier R.J."/>
            <person name="Alm E.J."/>
        </authorList>
    </citation>
    <scope>NUCLEOTIDE SEQUENCE [LARGE SCALE GENOMIC DNA]</scope>
    <source>
        <strain evidence="1 4">BIOML-A1</strain>
    </source>
</reference>
<evidence type="ECO:0000313" key="1">
    <source>
        <dbReference type="EMBL" id="MSC58129.1"/>
    </source>
</evidence>
<keyword evidence="2" id="KW-0808">Transferase</keyword>
<proteinExistence type="predicted"/>
<protein>
    <submittedName>
        <fullName evidence="2">Serine acetyltransferase</fullName>
    </submittedName>
</protein>
<reference evidence="2 3" key="1">
    <citation type="submission" date="2018-08" db="EMBL/GenBank/DDBJ databases">
        <title>A genome reference for cultivated species of the human gut microbiota.</title>
        <authorList>
            <person name="Zou Y."/>
            <person name="Xue W."/>
            <person name="Luo G."/>
        </authorList>
    </citation>
    <scope>NUCLEOTIDE SEQUENCE [LARGE SCALE GENOMIC DNA]</scope>
    <source>
        <strain evidence="2 3">AM32-2AC</strain>
    </source>
</reference>
<comment type="caution">
    <text evidence="2">The sequence shown here is derived from an EMBL/GenBank/DDBJ whole genome shotgun (WGS) entry which is preliminary data.</text>
</comment>
<dbReference type="RefSeq" id="WP_118149291.1">
    <property type="nucleotide sequence ID" value="NZ_DAWEJG010000197.1"/>
</dbReference>
<dbReference type="InterPro" id="IPR011004">
    <property type="entry name" value="Trimer_LpxA-like_sf"/>
</dbReference>
<evidence type="ECO:0000313" key="4">
    <source>
        <dbReference type="Proteomes" id="UP000481964"/>
    </source>
</evidence>
<dbReference type="Proteomes" id="UP000284794">
    <property type="component" value="Unassembled WGS sequence"/>
</dbReference>
<accession>A0A414D4Y7</accession>
<dbReference type="EMBL" id="WKRD01000009">
    <property type="protein sequence ID" value="MSC58129.1"/>
    <property type="molecule type" value="Genomic_DNA"/>
</dbReference>
<evidence type="ECO:0000313" key="3">
    <source>
        <dbReference type="Proteomes" id="UP000284794"/>
    </source>
</evidence>
<dbReference type="Proteomes" id="UP000481964">
    <property type="component" value="Unassembled WGS sequence"/>
</dbReference>
<dbReference type="PANTHER" id="PTHR42811">
    <property type="entry name" value="SERINE ACETYLTRANSFERASE"/>
    <property type="match status" value="1"/>
</dbReference>
<dbReference type="GO" id="GO:0016740">
    <property type="term" value="F:transferase activity"/>
    <property type="evidence" value="ECO:0007669"/>
    <property type="project" value="UniProtKB-KW"/>
</dbReference>
<organism evidence="2 3">
    <name type="scientific">Lachnospira eligens</name>
    <dbReference type="NCBI Taxonomy" id="39485"/>
    <lineage>
        <taxon>Bacteria</taxon>
        <taxon>Bacillati</taxon>
        <taxon>Bacillota</taxon>
        <taxon>Clostridia</taxon>
        <taxon>Lachnospirales</taxon>
        <taxon>Lachnospiraceae</taxon>
        <taxon>Lachnospira</taxon>
    </lineage>
</organism>